<keyword evidence="7" id="KW-1185">Reference proteome</keyword>
<organism evidence="6 7">
    <name type="scientific">Microdochium bolleyi</name>
    <dbReference type="NCBI Taxonomy" id="196109"/>
    <lineage>
        <taxon>Eukaryota</taxon>
        <taxon>Fungi</taxon>
        <taxon>Dikarya</taxon>
        <taxon>Ascomycota</taxon>
        <taxon>Pezizomycotina</taxon>
        <taxon>Sordariomycetes</taxon>
        <taxon>Xylariomycetidae</taxon>
        <taxon>Xylariales</taxon>
        <taxon>Microdochiaceae</taxon>
        <taxon>Microdochium</taxon>
    </lineage>
</organism>
<dbReference type="STRING" id="196109.A0A136JIC1"/>
<dbReference type="GO" id="GO:0000329">
    <property type="term" value="C:fungal-type vacuole membrane"/>
    <property type="evidence" value="ECO:0007669"/>
    <property type="project" value="InterPro"/>
</dbReference>
<dbReference type="PANTHER" id="PTHR35895">
    <property type="entry name" value="CHROMOSOME 16, WHOLE GENOME SHOTGUN SEQUENCE"/>
    <property type="match status" value="1"/>
</dbReference>
<dbReference type="Pfam" id="PF26174">
    <property type="entry name" value="LEA-2_1"/>
    <property type="match status" value="1"/>
</dbReference>
<evidence type="ECO:0000313" key="6">
    <source>
        <dbReference type="EMBL" id="KXJ96897.1"/>
    </source>
</evidence>
<dbReference type="InterPro" id="IPR055011">
    <property type="entry name" value="Tag1_C"/>
</dbReference>
<evidence type="ECO:0000259" key="4">
    <source>
        <dbReference type="Pfam" id="PF26150"/>
    </source>
</evidence>
<dbReference type="Pfam" id="PF26150">
    <property type="entry name" value="LEA-2_4"/>
    <property type="match status" value="1"/>
</dbReference>
<keyword evidence="2" id="KW-0472">Membrane</keyword>
<dbReference type="InParanoid" id="A0A136JIC1"/>
<sequence length="851" mass="91881">MVSDDESSPFIAPAATRKPGSEREVSSESTPLLSNSADSPRYDGAEDDAPSADATPNGHNVAGSDTSSLRSVKKSSRRWPSYIAASLLALVIIAIAILAFIVPDAVQEYSEQAAVIEPTNLSLESITTDGVRARIQGNFRLDGSRVANEHVRRIGKATLWLAGQLGTEETKITVRLPDYDNVVLGSAIVPPLVIGLREGEVTELDFVTDLAAGDLNGVRTIANEWLEGRLSSIRLRGMADLTLKSGLIPLGTHAVADTVVFEANKIPAMPKYNITRLNVHDGPLNASMIADVTLSAFNEYPVDFDVPELSFDILVPGCEADDYIQVVDAITHEVHVQPHSQVSANITGVVHEFPDALTEECPNSDSSPLDSFLSSFIKGDPATLYVRGSSKPDPKTPGWIAELLSSVTVAVPFPGRSLDNLIRNFSLTDVNFSLPDPDAEPGDPASHPQVSGNILVLAGLPSEMNFGIDVTDVRATADVMFHSKKMGELNLRKWQAARSTRLDKKDGSEALLKIESKIVDAPLEITDSDVFSEVIQMLIFGRDKIMLDIVALVDIKVHTALGNIVIKGVPAQGTIPVKPLPKGSFSEISPKLGTMRVLDSTRDSITLEATLSANNPTPYTAQIPYINIHLLHNDTVLGEATVRHLNLVKGSNRDVVVTATWKPSEDGPHGRDVGRNLISQYLSGENTTLSVKAHRNSIPGQPKLCEALAKLNFTFPTPRLTLPGDTPDGKTHFIRDTTFHFVSSTATFTLVSPLQHNTIYLDHINATAFYNHTEPVGSIVNELPFAAPPGESTTPRLPVTWSLGSVGYDALRHAVGGTLKLDAYADVTVRLGNWQETLWYRGKGIGAHIQL</sequence>
<name>A0A136JIC1_9PEZI</name>
<evidence type="ECO:0000259" key="5">
    <source>
        <dbReference type="Pfam" id="PF26153"/>
    </source>
</evidence>
<evidence type="ECO:0000256" key="1">
    <source>
        <dbReference type="SAM" id="MobiDB-lite"/>
    </source>
</evidence>
<evidence type="ECO:0000313" key="7">
    <source>
        <dbReference type="Proteomes" id="UP000070501"/>
    </source>
</evidence>
<dbReference type="OrthoDB" id="5596576at2759"/>
<keyword evidence="2" id="KW-0812">Transmembrane</keyword>
<feature type="transmembrane region" description="Helical" evidence="2">
    <location>
        <begin position="79"/>
        <end position="102"/>
    </location>
</feature>
<dbReference type="InterPro" id="IPR059066">
    <property type="entry name" value="Ig_Tag1-like_5th"/>
</dbReference>
<dbReference type="InterPro" id="IPR046368">
    <property type="entry name" value="Tag1"/>
</dbReference>
<feature type="domain" description="Tag1-like fifth Ig-like" evidence="5">
    <location>
        <begin position="728"/>
        <end position="839"/>
    </location>
</feature>
<dbReference type="AlphaFoldDB" id="A0A136JIC1"/>
<gene>
    <name evidence="6" type="ORF">Micbo1qcDRAFT_3940</name>
</gene>
<feature type="domain" description="Tag1-like fourth Ig-like" evidence="4">
    <location>
        <begin position="590"/>
        <end position="703"/>
    </location>
</feature>
<keyword evidence="2" id="KW-1133">Transmembrane helix</keyword>
<dbReference type="Pfam" id="PF26153">
    <property type="entry name" value="LEA-2L_5"/>
    <property type="match status" value="1"/>
</dbReference>
<proteinExistence type="predicted"/>
<protein>
    <recommendedName>
        <fullName evidence="8">Pre-rRNA processing protein</fullName>
    </recommendedName>
</protein>
<accession>A0A136JIC1</accession>
<evidence type="ECO:0000259" key="3">
    <source>
        <dbReference type="Pfam" id="PF22786"/>
    </source>
</evidence>
<evidence type="ECO:0008006" key="8">
    <source>
        <dbReference type="Google" id="ProtNLM"/>
    </source>
</evidence>
<feature type="region of interest" description="Disordered" evidence="1">
    <location>
        <begin position="1"/>
        <end position="70"/>
    </location>
</feature>
<evidence type="ECO:0000256" key="2">
    <source>
        <dbReference type="SAM" id="Phobius"/>
    </source>
</evidence>
<reference evidence="7" key="1">
    <citation type="submission" date="2016-02" db="EMBL/GenBank/DDBJ databases">
        <title>Draft genome sequence of Microdochium bolleyi, a fungal endophyte of beachgrass.</title>
        <authorList>
            <consortium name="DOE Joint Genome Institute"/>
            <person name="David A.S."/>
            <person name="May G."/>
            <person name="Haridas S."/>
            <person name="Lim J."/>
            <person name="Wang M."/>
            <person name="Labutti K."/>
            <person name="Lipzen A."/>
            <person name="Barry K."/>
            <person name="Grigoriev I.V."/>
        </authorList>
    </citation>
    <scope>NUCLEOTIDE SEQUENCE [LARGE SCALE GENOMIC DNA]</scope>
    <source>
        <strain evidence="7">J235TASD1</strain>
    </source>
</reference>
<feature type="compositionally biased region" description="Polar residues" evidence="1">
    <location>
        <begin position="27"/>
        <end position="38"/>
    </location>
</feature>
<dbReference type="EMBL" id="KQ964245">
    <property type="protein sequence ID" value="KXJ96897.1"/>
    <property type="molecule type" value="Genomic_DNA"/>
</dbReference>
<dbReference type="PANTHER" id="PTHR35895:SF3">
    <property type="entry name" value="PRE-RRNA PROCESSING PROTEIN"/>
    <property type="match status" value="1"/>
</dbReference>
<dbReference type="InterPro" id="IPR059065">
    <property type="entry name" value="Ig_Tag1-like_4th"/>
</dbReference>
<feature type="domain" description="Tag1 C-terminal" evidence="3">
    <location>
        <begin position="464"/>
        <end position="578"/>
    </location>
</feature>
<dbReference type="Pfam" id="PF22786">
    <property type="entry name" value="Tag1_C"/>
    <property type="match status" value="1"/>
</dbReference>
<dbReference type="Proteomes" id="UP000070501">
    <property type="component" value="Unassembled WGS sequence"/>
</dbReference>